<name>A0ABR1KST5_9PEZI</name>
<comment type="similarity">
    <text evidence="3">Belongs to the dihydroxyacetone kinase (DAK) family.</text>
</comment>
<dbReference type="SUPFAM" id="SSF101473">
    <property type="entry name" value="DhaL-like"/>
    <property type="match status" value="1"/>
</dbReference>
<evidence type="ECO:0000256" key="8">
    <source>
        <dbReference type="ARBA" id="ARBA00022840"/>
    </source>
</evidence>
<evidence type="ECO:0000256" key="3">
    <source>
        <dbReference type="ARBA" id="ARBA00008757"/>
    </source>
</evidence>
<evidence type="ECO:0000259" key="11">
    <source>
        <dbReference type="PROSITE" id="PS51480"/>
    </source>
</evidence>
<evidence type="ECO:0000313" key="13">
    <source>
        <dbReference type="EMBL" id="KAK7520586.1"/>
    </source>
</evidence>
<dbReference type="PANTHER" id="PTHR28629:SF1">
    <property type="entry name" value="YALI0F01606P"/>
    <property type="match status" value="1"/>
</dbReference>
<keyword evidence="5" id="KW-0547">Nucleotide-binding</keyword>
<comment type="function">
    <text evidence="1">Catalyzes both the phosphorylation of dihydroxyacetone and of glyceraldehyde.</text>
</comment>
<keyword evidence="14" id="KW-1185">Reference proteome</keyword>
<protein>
    <submittedName>
        <fullName evidence="13">Dihydroxyacetone kinase</fullName>
    </submittedName>
</protein>
<reference evidence="13 14" key="1">
    <citation type="submission" date="2024-04" db="EMBL/GenBank/DDBJ databases">
        <title>Phyllosticta paracitricarpa is synonymous to the EU quarantine fungus P. citricarpa based on phylogenomic analyses.</title>
        <authorList>
            <consortium name="Lawrence Berkeley National Laboratory"/>
            <person name="Van Ingen-Buijs V.A."/>
            <person name="Van Westerhoven A.C."/>
            <person name="Haridas S."/>
            <person name="Skiadas P."/>
            <person name="Martin F."/>
            <person name="Groenewald J.Z."/>
            <person name="Crous P.W."/>
            <person name="Seidl M.F."/>
        </authorList>
    </citation>
    <scope>NUCLEOTIDE SEQUENCE [LARGE SCALE GENOMIC DNA]</scope>
    <source>
        <strain evidence="13 14">CBS 123371</strain>
    </source>
</reference>
<evidence type="ECO:0000256" key="9">
    <source>
        <dbReference type="ARBA" id="ARBA00047974"/>
    </source>
</evidence>
<dbReference type="PROSITE" id="PS51481">
    <property type="entry name" value="DHAK"/>
    <property type="match status" value="1"/>
</dbReference>
<evidence type="ECO:0000256" key="6">
    <source>
        <dbReference type="ARBA" id="ARBA00022777"/>
    </source>
</evidence>
<dbReference type="PANTHER" id="PTHR28629">
    <property type="entry name" value="TRIOKINASE/FMN CYCLASE"/>
    <property type="match status" value="1"/>
</dbReference>
<evidence type="ECO:0000259" key="12">
    <source>
        <dbReference type="PROSITE" id="PS51481"/>
    </source>
</evidence>
<feature type="domain" description="DhaK" evidence="12">
    <location>
        <begin position="9"/>
        <end position="348"/>
    </location>
</feature>
<dbReference type="Pfam" id="PF02734">
    <property type="entry name" value="Dak2"/>
    <property type="match status" value="1"/>
</dbReference>
<comment type="pathway">
    <text evidence="2">Polyol metabolism; glycerol fermentation; glycerone phosphate from glycerol (oxidative route): step 2/2.</text>
</comment>
<evidence type="ECO:0000256" key="1">
    <source>
        <dbReference type="ARBA" id="ARBA00003264"/>
    </source>
</evidence>
<dbReference type="InterPro" id="IPR036117">
    <property type="entry name" value="DhaL_dom_sf"/>
</dbReference>
<accession>A0ABR1KST5</accession>
<dbReference type="InterPro" id="IPR004007">
    <property type="entry name" value="DhaL_dom"/>
</dbReference>
<dbReference type="PROSITE" id="PS51480">
    <property type="entry name" value="DHAL"/>
    <property type="match status" value="1"/>
</dbReference>
<evidence type="ECO:0000256" key="2">
    <source>
        <dbReference type="ARBA" id="ARBA00004778"/>
    </source>
</evidence>
<dbReference type="InterPro" id="IPR050861">
    <property type="entry name" value="Dihydroxyacetone_Kinase"/>
</dbReference>
<keyword evidence="4" id="KW-0808">Transferase</keyword>
<evidence type="ECO:0000256" key="7">
    <source>
        <dbReference type="ARBA" id="ARBA00022798"/>
    </source>
</evidence>
<comment type="caution">
    <text evidence="13">The sequence shown here is derived from an EMBL/GenBank/DDBJ whole genome shotgun (WGS) entry which is preliminary data.</text>
</comment>
<comment type="catalytic activity">
    <reaction evidence="10">
        <text>dihydroxyacetone + ATP = dihydroxyacetone phosphate + ADP + H(+)</text>
        <dbReference type="Rhea" id="RHEA:15773"/>
        <dbReference type="ChEBI" id="CHEBI:15378"/>
        <dbReference type="ChEBI" id="CHEBI:16016"/>
        <dbReference type="ChEBI" id="CHEBI:30616"/>
        <dbReference type="ChEBI" id="CHEBI:57642"/>
        <dbReference type="ChEBI" id="CHEBI:456216"/>
        <dbReference type="EC" id="2.7.1.29"/>
    </reaction>
</comment>
<gene>
    <name evidence="13" type="ORF">IWZ03DRAFT_142300</name>
</gene>
<dbReference type="Pfam" id="PF02733">
    <property type="entry name" value="Dak1"/>
    <property type="match status" value="1"/>
</dbReference>
<dbReference type="EMBL" id="JBBPHU010000003">
    <property type="protein sequence ID" value="KAK7520586.1"/>
    <property type="molecule type" value="Genomic_DNA"/>
</dbReference>
<evidence type="ECO:0000313" key="14">
    <source>
        <dbReference type="Proteomes" id="UP001363622"/>
    </source>
</evidence>
<dbReference type="SUPFAM" id="SSF82549">
    <property type="entry name" value="DAK1/DegV-like"/>
    <property type="match status" value="1"/>
</dbReference>
<evidence type="ECO:0000256" key="10">
    <source>
        <dbReference type="ARBA" id="ARBA00048898"/>
    </source>
</evidence>
<dbReference type="InterPro" id="IPR004006">
    <property type="entry name" value="DhaK_dom"/>
</dbReference>
<organism evidence="13 14">
    <name type="scientific">Phyllosticta citriasiana</name>
    <dbReference type="NCBI Taxonomy" id="595635"/>
    <lineage>
        <taxon>Eukaryota</taxon>
        <taxon>Fungi</taxon>
        <taxon>Dikarya</taxon>
        <taxon>Ascomycota</taxon>
        <taxon>Pezizomycotina</taxon>
        <taxon>Dothideomycetes</taxon>
        <taxon>Dothideomycetes incertae sedis</taxon>
        <taxon>Botryosphaeriales</taxon>
        <taxon>Phyllostictaceae</taxon>
        <taxon>Phyllosticta</taxon>
    </lineage>
</organism>
<dbReference type="NCBIfam" id="TIGR02361">
    <property type="entry name" value="dak_ATP"/>
    <property type="match status" value="1"/>
</dbReference>
<evidence type="ECO:0000256" key="5">
    <source>
        <dbReference type="ARBA" id="ARBA00022741"/>
    </source>
</evidence>
<evidence type="ECO:0000256" key="4">
    <source>
        <dbReference type="ARBA" id="ARBA00022679"/>
    </source>
</evidence>
<keyword evidence="8" id="KW-0067">ATP-binding</keyword>
<feature type="domain" description="DhaL" evidence="11">
    <location>
        <begin position="387"/>
        <end position="592"/>
    </location>
</feature>
<dbReference type="Proteomes" id="UP001363622">
    <property type="component" value="Unassembled WGS sequence"/>
</dbReference>
<dbReference type="Gene3D" id="3.40.50.10440">
    <property type="entry name" value="Dihydroxyacetone kinase, domain 1"/>
    <property type="match status" value="1"/>
</dbReference>
<keyword evidence="7" id="KW-0319">Glycerol metabolism</keyword>
<dbReference type="Gene3D" id="1.25.40.340">
    <property type="match status" value="1"/>
</dbReference>
<dbReference type="InterPro" id="IPR012734">
    <property type="entry name" value="DhaK_ATP"/>
</dbReference>
<dbReference type="Gene3D" id="3.30.1180.20">
    <property type="entry name" value="Dihydroxyacetone kinase, domain 2"/>
    <property type="match status" value="1"/>
</dbReference>
<proteinExistence type="inferred from homology"/>
<sequence length="597" mass="62544">MSTKHFFPDSHGIVVKALNSMVARNPHLEHDEANRVVFSKTHPPSKVSVISGGGSGHEPAWAGYVGDGMLAASVSGDVFASPSTKQIMAGIGHVPSDAGVILCITNYTGDRLHFGLAREKAHAAGQKIAQIPMAEDVALGRKQTELVGRRGLAGNLLLLKLLGAAAEDLWNFEDCLALGTAVNEYLATIGTSLDHCHVLGRKAFERIPDNTCVVGMGIHNEPGLRSISPMPSPPDLINEMLLYALDPNDSDRAYVKFDPKDEICLLINNFGGVSVLELEALTQIALEQLEKDWKIKPSRIFSGTFETSLNGPGFSLTLGNLSDLAKAVNRPVADIVKLLDAPTTAQAWPHNGYNPAQHSKESAERREKLKANAVNGAHKSGGPAAAQSFVPALRSACTAALAAEPSITKYDLLMGDGDCGEAVAGVSQNILNLLSSAPFNTPTPPLLDALEAVNGAVEDVGGSLGAILSILLTAFTGNLNRAAAKEGSSFQVSPATVGAAALGALKNLYAYTGARVGDRTVMDALIPFIETLSATGDVAAAVRAADDGADKTKHMKPRFGRATYVGKVKDGEDAPPDPGAYAVAVFLKALVEGGNWA</sequence>
<keyword evidence="6 13" id="KW-0418">Kinase</keyword>
<dbReference type="SMART" id="SM01120">
    <property type="entry name" value="Dak2"/>
    <property type="match status" value="1"/>
</dbReference>
<dbReference type="GO" id="GO:0016301">
    <property type="term" value="F:kinase activity"/>
    <property type="evidence" value="ECO:0007669"/>
    <property type="project" value="UniProtKB-KW"/>
</dbReference>
<comment type="catalytic activity">
    <reaction evidence="9">
        <text>D-glyceraldehyde + ATP = D-glyceraldehyde 3-phosphate + ADP + H(+)</text>
        <dbReference type="Rhea" id="RHEA:13941"/>
        <dbReference type="ChEBI" id="CHEBI:15378"/>
        <dbReference type="ChEBI" id="CHEBI:17378"/>
        <dbReference type="ChEBI" id="CHEBI:30616"/>
        <dbReference type="ChEBI" id="CHEBI:59776"/>
        <dbReference type="ChEBI" id="CHEBI:456216"/>
        <dbReference type="EC" id="2.7.1.28"/>
    </reaction>
</comment>